<dbReference type="Proteomes" id="UP001162060">
    <property type="component" value="Unassembled WGS sequence"/>
</dbReference>
<proteinExistence type="predicted"/>
<evidence type="ECO:0000313" key="2">
    <source>
        <dbReference type="EMBL" id="CAK7926260.1"/>
    </source>
</evidence>
<evidence type="ECO:0000259" key="1">
    <source>
        <dbReference type="PROSITE" id="PS50013"/>
    </source>
</evidence>
<dbReference type="InterPro" id="IPR016197">
    <property type="entry name" value="Chromo-like_dom_sf"/>
</dbReference>
<dbReference type="CDD" id="cd00024">
    <property type="entry name" value="CD_CSD"/>
    <property type="match status" value="1"/>
</dbReference>
<accession>A0AAV1TV11</accession>
<sequence>MERLLNHRDVNSVRTSYLVRWRGYPPAWDIWYPRAQLIVNVLGIAEQCDETQLLHLKKGRRKTTSLNASLPRSTPVELVPRPDWVAFLKPDASCIKFIDPGLTANAHDVMDEGIPSLHQGFAVSHTAAIVPPMFEERIGEEFFLSTDSFRAEIRWKNLPAIEQRDLIPFGSRSG</sequence>
<dbReference type="EMBL" id="CAKLBY020000097">
    <property type="protein sequence ID" value="CAK7926260.1"/>
    <property type="molecule type" value="Genomic_DNA"/>
</dbReference>
<organism evidence="2 3">
    <name type="scientific">Peronospora matthiolae</name>
    <dbReference type="NCBI Taxonomy" id="2874970"/>
    <lineage>
        <taxon>Eukaryota</taxon>
        <taxon>Sar</taxon>
        <taxon>Stramenopiles</taxon>
        <taxon>Oomycota</taxon>
        <taxon>Peronosporomycetes</taxon>
        <taxon>Peronosporales</taxon>
        <taxon>Peronosporaceae</taxon>
        <taxon>Peronospora</taxon>
    </lineage>
</organism>
<reference evidence="2" key="1">
    <citation type="submission" date="2024-01" db="EMBL/GenBank/DDBJ databases">
        <authorList>
            <person name="Webb A."/>
        </authorList>
    </citation>
    <scope>NUCLEOTIDE SEQUENCE</scope>
    <source>
        <strain evidence="2">Pm1</strain>
    </source>
</reference>
<dbReference type="Pfam" id="PF00385">
    <property type="entry name" value="Chromo"/>
    <property type="match status" value="1"/>
</dbReference>
<feature type="domain" description="Chromo" evidence="1">
    <location>
        <begin position="1"/>
        <end position="37"/>
    </location>
</feature>
<dbReference type="InterPro" id="IPR000953">
    <property type="entry name" value="Chromo/chromo_shadow_dom"/>
</dbReference>
<dbReference type="Gene3D" id="2.40.50.40">
    <property type="match status" value="1"/>
</dbReference>
<dbReference type="InterPro" id="IPR023780">
    <property type="entry name" value="Chromo_domain"/>
</dbReference>
<evidence type="ECO:0000313" key="3">
    <source>
        <dbReference type="Proteomes" id="UP001162060"/>
    </source>
</evidence>
<comment type="caution">
    <text evidence="2">The sequence shown here is derived from an EMBL/GenBank/DDBJ whole genome shotgun (WGS) entry which is preliminary data.</text>
</comment>
<gene>
    <name evidence="2" type="ORF">PM001_LOCUS11410</name>
</gene>
<dbReference type="PROSITE" id="PS50013">
    <property type="entry name" value="CHROMO_2"/>
    <property type="match status" value="1"/>
</dbReference>
<name>A0AAV1TV11_9STRA</name>
<dbReference type="AlphaFoldDB" id="A0AAV1TV11"/>
<protein>
    <recommendedName>
        <fullName evidence="1">Chromo domain-containing protein</fullName>
    </recommendedName>
</protein>
<dbReference type="SUPFAM" id="SSF54160">
    <property type="entry name" value="Chromo domain-like"/>
    <property type="match status" value="1"/>
</dbReference>